<evidence type="ECO:0000256" key="2">
    <source>
        <dbReference type="ARBA" id="ARBA00023315"/>
    </source>
</evidence>
<dbReference type="PANTHER" id="PTHR34069">
    <property type="entry name" value="3-OXOACYL-[ACYL-CARRIER-PROTEIN] SYNTHASE 3"/>
    <property type="match status" value="1"/>
</dbReference>
<proteinExistence type="predicted"/>
<dbReference type="GO" id="GO:0004315">
    <property type="term" value="F:3-oxoacyl-[acyl-carrier-protein] synthase activity"/>
    <property type="evidence" value="ECO:0007669"/>
    <property type="project" value="InterPro"/>
</dbReference>
<gene>
    <name evidence="3" type="ORF">SAMN05421630_109153</name>
</gene>
<dbReference type="STRING" id="530584.SAMN05421630_109153"/>
<protein>
    <submittedName>
        <fullName evidence="3">3-oxoacyl-[acyl-carrier-protein] synthase-3</fullName>
    </submittedName>
</protein>
<dbReference type="Gene3D" id="3.40.47.10">
    <property type="match status" value="1"/>
</dbReference>
<accession>A0A1G6VCU3</accession>
<dbReference type="Proteomes" id="UP000199494">
    <property type="component" value="Unassembled WGS sequence"/>
</dbReference>
<name>A0A1G6VCU3_9PSEU</name>
<dbReference type="Pfam" id="PF08541">
    <property type="entry name" value="ACP_syn_III_C"/>
    <property type="match status" value="1"/>
</dbReference>
<dbReference type="InterPro" id="IPR013747">
    <property type="entry name" value="ACP_syn_III_C"/>
</dbReference>
<dbReference type="Pfam" id="PF08545">
    <property type="entry name" value="ACP_syn_III"/>
    <property type="match status" value="1"/>
</dbReference>
<dbReference type="InterPro" id="IPR016039">
    <property type="entry name" value="Thiolase-like"/>
</dbReference>
<dbReference type="AlphaFoldDB" id="A0A1G6VCU3"/>
<dbReference type="PANTHER" id="PTHR34069:SF2">
    <property type="entry name" value="BETA-KETOACYL-[ACYL-CARRIER-PROTEIN] SYNTHASE III"/>
    <property type="match status" value="1"/>
</dbReference>
<evidence type="ECO:0000256" key="1">
    <source>
        <dbReference type="ARBA" id="ARBA00022679"/>
    </source>
</evidence>
<dbReference type="CDD" id="cd00830">
    <property type="entry name" value="KAS_III"/>
    <property type="match status" value="1"/>
</dbReference>
<keyword evidence="4" id="KW-1185">Reference proteome</keyword>
<dbReference type="RefSeq" id="WP_219341108.1">
    <property type="nucleotide sequence ID" value="NZ_CP016353.1"/>
</dbReference>
<dbReference type="GO" id="GO:0044550">
    <property type="term" value="P:secondary metabolite biosynthetic process"/>
    <property type="evidence" value="ECO:0007669"/>
    <property type="project" value="TreeGrafter"/>
</dbReference>
<keyword evidence="2" id="KW-0012">Acyltransferase</keyword>
<keyword evidence="1" id="KW-0808">Transferase</keyword>
<evidence type="ECO:0000313" key="3">
    <source>
        <dbReference type="EMBL" id="SDD50827.1"/>
    </source>
</evidence>
<sequence>MMAKTSTRGPRWADAGIALTGFGLYYPAEMIANEADSTETGNDIDARVLGNVSVRSRHRSDDTETIPFMAAEAGRQAIKDAGIEPADLDVIVLSNWTTPAYTPDHGPQTAALLGIPETFAFDVAGACVGFLHGVQTAAAYLRAAPETGYALVVCSEQFSRRVRPGSRGELVCSDAAGAVVLTKSADQHGLIDIVLHSDGSRADVISARPPKGWVRSKESLPDHAAASLVEACAEVLGHSAVSMADVDWVVPHPGTDVVHRRVRQELEVPEEKFVVNFARRGNTSSASIPIVLAEEMAAGRFRPGDLVLSPAIGAGWYYGAMLYRLC</sequence>
<dbReference type="SUPFAM" id="SSF53901">
    <property type="entry name" value="Thiolase-like"/>
    <property type="match status" value="1"/>
</dbReference>
<evidence type="ECO:0000313" key="4">
    <source>
        <dbReference type="Proteomes" id="UP000199494"/>
    </source>
</evidence>
<dbReference type="EMBL" id="FMZE01000009">
    <property type="protein sequence ID" value="SDD50827.1"/>
    <property type="molecule type" value="Genomic_DNA"/>
</dbReference>
<dbReference type="InterPro" id="IPR013751">
    <property type="entry name" value="ACP_syn_III_N"/>
</dbReference>
<dbReference type="GO" id="GO:0006633">
    <property type="term" value="P:fatty acid biosynthetic process"/>
    <property type="evidence" value="ECO:0007669"/>
    <property type="project" value="InterPro"/>
</dbReference>
<organism evidence="3 4">
    <name type="scientific">Prauserella marina</name>
    <dbReference type="NCBI Taxonomy" id="530584"/>
    <lineage>
        <taxon>Bacteria</taxon>
        <taxon>Bacillati</taxon>
        <taxon>Actinomycetota</taxon>
        <taxon>Actinomycetes</taxon>
        <taxon>Pseudonocardiales</taxon>
        <taxon>Pseudonocardiaceae</taxon>
        <taxon>Prauserella</taxon>
    </lineage>
</organism>
<reference evidence="3 4" key="1">
    <citation type="submission" date="2016-10" db="EMBL/GenBank/DDBJ databases">
        <authorList>
            <person name="de Groot N.N."/>
        </authorList>
    </citation>
    <scope>NUCLEOTIDE SEQUENCE [LARGE SCALE GENOMIC DNA]</scope>
    <source>
        <strain evidence="3 4">CGMCC 4.5506</strain>
    </source>
</reference>